<evidence type="ECO:0000256" key="9">
    <source>
        <dbReference type="ARBA" id="ARBA00023136"/>
    </source>
</evidence>
<feature type="transmembrane region" description="Helical" evidence="10">
    <location>
        <begin position="226"/>
        <end position="256"/>
    </location>
</feature>
<comment type="cofactor">
    <cofactor evidence="1">
        <name>Zn(2+)</name>
        <dbReference type="ChEBI" id="CHEBI:29105"/>
    </cofactor>
</comment>
<dbReference type="Pfam" id="PF02163">
    <property type="entry name" value="Peptidase_M50"/>
    <property type="match status" value="1"/>
</dbReference>
<dbReference type="Proteomes" id="UP001162891">
    <property type="component" value="Chromosome"/>
</dbReference>
<sequence>MEDVLVRAPPRARFPALPATLFVATFATTAFLGGLAFSLALLAILVSHEMGHYVLARRYEVDSSLPYFIPFPFGFGTLGAVIRIRSRLPSRRATLDIGAAGPIAGFVVALPLLAWGYAHSEIRALDLSAQAHGAVAPFGMLLDWLAGRPVLGGAAGPMSLGDSLITRAVERLVVGSHPAGTEIFIHPVGLAAWLGLLVTTLNLMPVGQLDGGHVLYAWLGRRRARAAGGVVSMALLVAGIFLSFNWIVWWALVRFFIRLDHPPALVEESLSPGRRAVALLSLAMFLVTFVPVPVSF</sequence>
<evidence type="ECO:0000256" key="3">
    <source>
        <dbReference type="ARBA" id="ARBA00007931"/>
    </source>
</evidence>
<keyword evidence="5 10" id="KW-0812">Transmembrane</keyword>
<protein>
    <recommendedName>
        <fullName evidence="11">Peptidase M50 domain-containing protein</fullName>
    </recommendedName>
</protein>
<dbReference type="InterPro" id="IPR008915">
    <property type="entry name" value="Peptidase_M50"/>
</dbReference>
<reference evidence="13" key="1">
    <citation type="journal article" date="2022" name="Int. J. Syst. Evol. Microbiol.">
        <title>Anaeromyxobacter oryzae sp. nov., Anaeromyxobacter diazotrophicus sp. nov. and Anaeromyxobacter paludicola sp. nov., isolated from paddy soils.</title>
        <authorList>
            <person name="Itoh H."/>
            <person name="Xu Z."/>
            <person name="Mise K."/>
            <person name="Masuda Y."/>
            <person name="Ushijima N."/>
            <person name="Hayakawa C."/>
            <person name="Shiratori Y."/>
            <person name="Senoo K."/>
        </authorList>
    </citation>
    <scope>NUCLEOTIDE SEQUENCE [LARGE SCALE GENOMIC DNA]</scope>
    <source>
        <strain evidence="13">Red232</strain>
    </source>
</reference>
<evidence type="ECO:0000259" key="11">
    <source>
        <dbReference type="Pfam" id="PF02163"/>
    </source>
</evidence>
<keyword evidence="9 10" id="KW-0472">Membrane</keyword>
<dbReference type="InterPro" id="IPR044838">
    <property type="entry name" value="EGY1-like"/>
</dbReference>
<evidence type="ECO:0000256" key="5">
    <source>
        <dbReference type="ARBA" id="ARBA00022692"/>
    </source>
</evidence>
<name>A0ABM7WVP2_9BACT</name>
<dbReference type="CDD" id="cd06160">
    <property type="entry name" value="S2P-M50_like_2"/>
    <property type="match status" value="1"/>
</dbReference>
<organism evidence="12 13">
    <name type="scientific">Anaeromyxobacter oryzae</name>
    <dbReference type="NCBI Taxonomy" id="2918170"/>
    <lineage>
        <taxon>Bacteria</taxon>
        <taxon>Pseudomonadati</taxon>
        <taxon>Myxococcota</taxon>
        <taxon>Myxococcia</taxon>
        <taxon>Myxococcales</taxon>
        <taxon>Cystobacterineae</taxon>
        <taxon>Anaeromyxobacteraceae</taxon>
        <taxon>Anaeromyxobacter</taxon>
    </lineage>
</organism>
<gene>
    <name evidence="12" type="ORF">AMOR_24730</name>
</gene>
<evidence type="ECO:0000256" key="8">
    <source>
        <dbReference type="ARBA" id="ARBA00022989"/>
    </source>
</evidence>
<feature type="transmembrane region" description="Helical" evidence="10">
    <location>
        <begin position="21"/>
        <end position="45"/>
    </location>
</feature>
<accession>A0ABM7WVP2</accession>
<keyword evidence="8 10" id="KW-1133">Transmembrane helix</keyword>
<dbReference type="PANTHER" id="PTHR31412">
    <property type="entry name" value="ZINC METALLOPROTEASE EGY1"/>
    <property type="match status" value="1"/>
</dbReference>
<comment type="similarity">
    <text evidence="3">Belongs to the peptidase M50B family.</text>
</comment>
<feature type="transmembrane region" description="Helical" evidence="10">
    <location>
        <begin position="65"/>
        <end position="85"/>
    </location>
</feature>
<evidence type="ECO:0000256" key="1">
    <source>
        <dbReference type="ARBA" id="ARBA00001947"/>
    </source>
</evidence>
<keyword evidence="13" id="KW-1185">Reference proteome</keyword>
<feature type="transmembrane region" description="Helical" evidence="10">
    <location>
        <begin position="183"/>
        <end position="205"/>
    </location>
</feature>
<dbReference type="RefSeq" id="WP_248361523.1">
    <property type="nucleotide sequence ID" value="NZ_AP025591.1"/>
</dbReference>
<dbReference type="PANTHER" id="PTHR31412:SF0">
    <property type="entry name" value="ZINC METALLOPROTEASE EGY1, CHLOROPLASTIC-RELATED"/>
    <property type="match status" value="1"/>
</dbReference>
<evidence type="ECO:0000313" key="12">
    <source>
        <dbReference type="EMBL" id="BDG03477.1"/>
    </source>
</evidence>
<keyword evidence="6" id="KW-0378">Hydrolase</keyword>
<keyword evidence="7" id="KW-0809">Transit peptide</keyword>
<evidence type="ECO:0000256" key="6">
    <source>
        <dbReference type="ARBA" id="ARBA00022801"/>
    </source>
</evidence>
<feature type="transmembrane region" description="Helical" evidence="10">
    <location>
        <begin position="97"/>
        <end position="118"/>
    </location>
</feature>
<proteinExistence type="inferred from homology"/>
<evidence type="ECO:0000256" key="10">
    <source>
        <dbReference type="SAM" id="Phobius"/>
    </source>
</evidence>
<feature type="domain" description="Peptidase M50" evidence="11">
    <location>
        <begin position="36"/>
        <end position="241"/>
    </location>
</feature>
<keyword evidence="4" id="KW-0645">Protease</keyword>
<comment type="subcellular location">
    <subcellularLocation>
        <location evidence="2">Membrane</location>
        <topology evidence="2">Multi-pass membrane protein</topology>
    </subcellularLocation>
</comment>
<evidence type="ECO:0000256" key="2">
    <source>
        <dbReference type="ARBA" id="ARBA00004141"/>
    </source>
</evidence>
<feature type="transmembrane region" description="Helical" evidence="10">
    <location>
        <begin position="276"/>
        <end position="294"/>
    </location>
</feature>
<evidence type="ECO:0000256" key="4">
    <source>
        <dbReference type="ARBA" id="ARBA00022670"/>
    </source>
</evidence>
<dbReference type="EMBL" id="AP025591">
    <property type="protein sequence ID" value="BDG03477.1"/>
    <property type="molecule type" value="Genomic_DNA"/>
</dbReference>
<evidence type="ECO:0000256" key="7">
    <source>
        <dbReference type="ARBA" id="ARBA00022946"/>
    </source>
</evidence>
<evidence type="ECO:0000313" key="13">
    <source>
        <dbReference type="Proteomes" id="UP001162891"/>
    </source>
</evidence>